<dbReference type="SUPFAM" id="SSF48452">
    <property type="entry name" value="TPR-like"/>
    <property type="match status" value="1"/>
</dbReference>
<evidence type="ECO:0000313" key="5">
    <source>
        <dbReference type="EMBL" id="QTD51880.1"/>
    </source>
</evidence>
<dbReference type="Pfam" id="PF00486">
    <property type="entry name" value="Trans_reg_C"/>
    <property type="match status" value="1"/>
</dbReference>
<dbReference type="EMBL" id="CP071793">
    <property type="protein sequence ID" value="QTD51880.1"/>
    <property type="molecule type" value="Genomic_DNA"/>
</dbReference>
<dbReference type="Proteomes" id="UP000663929">
    <property type="component" value="Chromosome"/>
</dbReference>
<dbReference type="GO" id="GO:0000160">
    <property type="term" value="P:phosphorelay signal transduction system"/>
    <property type="evidence" value="ECO:0007669"/>
    <property type="project" value="InterPro"/>
</dbReference>
<feature type="domain" description="OmpR/PhoB-type" evidence="4">
    <location>
        <begin position="1"/>
        <end position="99"/>
    </location>
</feature>
<dbReference type="Gene3D" id="1.25.40.10">
    <property type="entry name" value="Tetratricopeptide repeat domain"/>
    <property type="match status" value="2"/>
</dbReference>
<name>A0A8A4TQP7_SULCO</name>
<dbReference type="Gene3D" id="1.10.10.10">
    <property type="entry name" value="Winged helix-like DNA-binding domain superfamily/Winged helix DNA-binding domain"/>
    <property type="match status" value="1"/>
</dbReference>
<keyword evidence="6" id="KW-1185">Reference proteome</keyword>
<feature type="DNA-binding region" description="OmpR/PhoB-type" evidence="2">
    <location>
        <begin position="1"/>
        <end position="99"/>
    </location>
</feature>
<dbReference type="InterPro" id="IPR016032">
    <property type="entry name" value="Sig_transdc_resp-reg_C-effctor"/>
</dbReference>
<evidence type="ECO:0000256" key="1">
    <source>
        <dbReference type="ARBA" id="ARBA00023125"/>
    </source>
</evidence>
<dbReference type="InterPro" id="IPR019734">
    <property type="entry name" value="TPR_rpt"/>
</dbReference>
<proteinExistence type="predicted"/>
<dbReference type="InterPro" id="IPR001867">
    <property type="entry name" value="OmpR/PhoB-type_DNA-bd"/>
</dbReference>
<dbReference type="GO" id="GO:0003677">
    <property type="term" value="F:DNA binding"/>
    <property type="evidence" value="ECO:0007669"/>
    <property type="project" value="UniProtKB-UniRule"/>
</dbReference>
<feature type="compositionally biased region" description="Pro residues" evidence="3">
    <location>
        <begin position="114"/>
        <end position="125"/>
    </location>
</feature>
<dbReference type="CDD" id="cd00383">
    <property type="entry name" value="trans_reg_C"/>
    <property type="match status" value="1"/>
</dbReference>
<keyword evidence="1 2" id="KW-0238">DNA-binding</keyword>
<evidence type="ECO:0000256" key="2">
    <source>
        <dbReference type="PROSITE-ProRule" id="PRU01091"/>
    </source>
</evidence>
<dbReference type="AlphaFoldDB" id="A0A8A4TQP7"/>
<protein>
    <submittedName>
        <fullName evidence="5">Winged helix-turn-helix domain-containing protein</fullName>
    </submittedName>
</protein>
<organism evidence="5 6">
    <name type="scientific">Sulfidibacter corallicola</name>
    <dbReference type="NCBI Taxonomy" id="2818388"/>
    <lineage>
        <taxon>Bacteria</taxon>
        <taxon>Pseudomonadati</taxon>
        <taxon>Acidobacteriota</taxon>
        <taxon>Holophagae</taxon>
        <taxon>Acanthopleuribacterales</taxon>
        <taxon>Acanthopleuribacteraceae</taxon>
        <taxon>Sulfidibacter</taxon>
    </lineage>
</organism>
<evidence type="ECO:0000313" key="6">
    <source>
        <dbReference type="Proteomes" id="UP000663929"/>
    </source>
</evidence>
<reference evidence="5" key="1">
    <citation type="submission" date="2021-03" db="EMBL/GenBank/DDBJ databases">
        <title>Acanthopleuribacteraceae sp. M133.</title>
        <authorList>
            <person name="Wang G."/>
        </authorList>
    </citation>
    <scope>NUCLEOTIDE SEQUENCE</scope>
    <source>
        <strain evidence="5">M133</strain>
    </source>
</reference>
<dbReference type="SUPFAM" id="SSF46894">
    <property type="entry name" value="C-terminal effector domain of the bipartite response regulators"/>
    <property type="match status" value="1"/>
</dbReference>
<dbReference type="PANTHER" id="PTHR47691:SF3">
    <property type="entry name" value="HTH-TYPE TRANSCRIPTIONAL REGULATOR RV0890C-RELATED"/>
    <property type="match status" value="1"/>
</dbReference>
<dbReference type="GO" id="GO:0006355">
    <property type="term" value="P:regulation of DNA-templated transcription"/>
    <property type="evidence" value="ECO:0007669"/>
    <property type="project" value="InterPro"/>
</dbReference>
<dbReference type="SMART" id="SM00028">
    <property type="entry name" value="TPR"/>
    <property type="match status" value="5"/>
</dbReference>
<evidence type="ECO:0000259" key="4">
    <source>
        <dbReference type="PROSITE" id="PS51755"/>
    </source>
</evidence>
<feature type="region of interest" description="Disordered" evidence="3">
    <location>
        <begin position="106"/>
        <end position="130"/>
    </location>
</feature>
<dbReference type="PROSITE" id="PS51755">
    <property type="entry name" value="OMPR_PHOB"/>
    <property type="match status" value="1"/>
</dbReference>
<dbReference type="InterPro" id="IPR036388">
    <property type="entry name" value="WH-like_DNA-bd_sf"/>
</dbReference>
<dbReference type="PANTHER" id="PTHR47691">
    <property type="entry name" value="REGULATOR-RELATED"/>
    <property type="match status" value="1"/>
</dbReference>
<gene>
    <name evidence="5" type="ORF">J3U87_05360</name>
</gene>
<sequence length="742" mass="83593">MTRYSFDAFVFDTDTWCLSKDDETHDLRPKTAAVLAYLLDNHHRICTKDEIMAAVWGDVVVSENTLMQGIQELRKLLGDNARNPDFVKTWPRRGYQWIFHPVMLDPDPREPSSTPGPTPDPPVPPVESDRPRRRWLGPALVGVAVLLLPVFFLSPARHPSTAPSPPPGSATLALSPFVNETGDPSLDWIEQGLPDLLADELSRNGLPVVHLRNRQPASFLETEPLDRLSARLESSQGAYVIHWQRSYDGTQVQQYRSNLDRPLDAVAEIVKRLHLPTGHRGSQVPRAETAYADGIRALATSGAATARVHFERASTADPHFVRAKIMLAFCMDILGDIEGSRTSLRKALPLASEDPLARLAIHRNLGLIALNQMELHAATQHLSHARDEAEALGIRAPETVKQLAMARFLAGERQLSPTVDPDETVEALMDVTQSRLRISSLLGLPGETRHLNAELAWYRELGDRHNEAVTLLQLANRDDISLAEKRRLLNGALDLFAEVGYRKGTARTLTDLGYLCLLQGQTQMAGEHLDHATALYRNLGDPLGEAKALFYLGLNTLLGHLHGDYDGLHLAHRRLSESLAIYRRHRLEIRLVTVNHIGLGMIERERRQPDEAEHRFERALQLGTDLDVPEDRWMALICLMVLDMDRGDYELALTRRETTTPAPALHHVYRARCFYQLGQFEKAMEQLAFARSIEGDRWRPAEENFWYACEEALKTGRAQELQPLKHPLLVYLETRNRQVLSQ</sequence>
<dbReference type="SMART" id="SM00862">
    <property type="entry name" value="Trans_reg_C"/>
    <property type="match status" value="1"/>
</dbReference>
<dbReference type="InterPro" id="IPR011990">
    <property type="entry name" value="TPR-like_helical_dom_sf"/>
</dbReference>
<dbReference type="KEGG" id="scor:J3U87_05360"/>
<evidence type="ECO:0000256" key="3">
    <source>
        <dbReference type="SAM" id="MobiDB-lite"/>
    </source>
</evidence>
<accession>A0A8A4TQP7</accession>
<dbReference type="RefSeq" id="WP_237381997.1">
    <property type="nucleotide sequence ID" value="NZ_CP071793.1"/>
</dbReference>